<organism evidence="1 2">
    <name type="scientific">Niastella vici</name>
    <dbReference type="NCBI Taxonomy" id="1703345"/>
    <lineage>
        <taxon>Bacteria</taxon>
        <taxon>Pseudomonadati</taxon>
        <taxon>Bacteroidota</taxon>
        <taxon>Chitinophagia</taxon>
        <taxon>Chitinophagales</taxon>
        <taxon>Chitinophagaceae</taxon>
        <taxon>Niastella</taxon>
    </lineage>
</organism>
<accession>A0A1V9FDB4</accession>
<sequence length="90" mass="10097">MRTTIKNLKSQADGAAFAQAINPKKEPLTVEKLRTFPGCEHYSDEEAEQVVQTIHQYALILFECVAKAKVVPLQHTNNISYLNPIKKKAS</sequence>
<dbReference type="Proteomes" id="UP000192796">
    <property type="component" value="Unassembled WGS sequence"/>
</dbReference>
<gene>
    <name evidence="1" type="ORF">A3860_39915</name>
</gene>
<name>A0A1V9FDB4_9BACT</name>
<dbReference type="EMBL" id="LVYD01000130">
    <property type="protein sequence ID" value="OQP56375.1"/>
    <property type="molecule type" value="Genomic_DNA"/>
</dbReference>
<evidence type="ECO:0000313" key="2">
    <source>
        <dbReference type="Proteomes" id="UP000192796"/>
    </source>
</evidence>
<proteinExistence type="predicted"/>
<dbReference type="AlphaFoldDB" id="A0A1V9FDB4"/>
<keyword evidence="2" id="KW-1185">Reference proteome</keyword>
<dbReference type="RefSeq" id="WP_081156293.1">
    <property type="nucleotide sequence ID" value="NZ_LVYD01000130.1"/>
</dbReference>
<protein>
    <submittedName>
        <fullName evidence="1">Uncharacterized protein</fullName>
    </submittedName>
</protein>
<comment type="caution">
    <text evidence="1">The sequence shown here is derived from an EMBL/GenBank/DDBJ whole genome shotgun (WGS) entry which is preliminary data.</text>
</comment>
<dbReference type="OrthoDB" id="675181at2"/>
<evidence type="ECO:0000313" key="1">
    <source>
        <dbReference type="EMBL" id="OQP56375.1"/>
    </source>
</evidence>
<reference evidence="1 2" key="1">
    <citation type="submission" date="2016-03" db="EMBL/GenBank/DDBJ databases">
        <title>Niastella vici sp. nov., isolated from farmland soil.</title>
        <authorList>
            <person name="Chen L."/>
            <person name="Wang D."/>
            <person name="Yang S."/>
            <person name="Wang G."/>
        </authorList>
    </citation>
    <scope>NUCLEOTIDE SEQUENCE [LARGE SCALE GENOMIC DNA]</scope>
    <source>
        <strain evidence="1 2">DJ57</strain>
    </source>
</reference>